<dbReference type="AlphaFoldDB" id="A0A2H9VNI6"/>
<proteinExistence type="predicted"/>
<dbReference type="Proteomes" id="UP000242687">
    <property type="component" value="Unassembled WGS sequence"/>
</dbReference>
<sequence length="66" mass="7708">MWKKSEIEIPNSEINNYFCGVNQGLNNTVFPSYFHGAAHRISRFFNPFIYLKNDLFHQITGRIITG</sequence>
<name>A0A2H9VNI6_9SPHI</name>
<evidence type="ECO:0000313" key="2">
    <source>
        <dbReference type="Proteomes" id="UP000242687"/>
    </source>
</evidence>
<dbReference type="EMBL" id="PGFJ01000002">
    <property type="protein sequence ID" value="PJJ79884.1"/>
    <property type="molecule type" value="Genomic_DNA"/>
</dbReference>
<reference evidence="1 2" key="1">
    <citation type="submission" date="2017-11" db="EMBL/GenBank/DDBJ databases">
        <title>Genomic Encyclopedia of Archaeal and Bacterial Type Strains, Phase II (KMG-II): From Individual Species to Whole Genera.</title>
        <authorList>
            <person name="Goeker M."/>
        </authorList>
    </citation>
    <scope>NUCLEOTIDE SEQUENCE [LARGE SCALE GENOMIC DNA]</scope>
    <source>
        <strain evidence="1 2">DSM 28175</strain>
    </source>
</reference>
<protein>
    <submittedName>
        <fullName evidence="1">Uncharacterized protein</fullName>
    </submittedName>
</protein>
<gene>
    <name evidence="1" type="ORF">CLV57_3023</name>
</gene>
<evidence type="ECO:0000313" key="1">
    <source>
        <dbReference type="EMBL" id="PJJ79884.1"/>
    </source>
</evidence>
<accession>A0A2H9VNI6</accession>
<keyword evidence="2" id="KW-1185">Reference proteome</keyword>
<comment type="caution">
    <text evidence="1">The sequence shown here is derived from an EMBL/GenBank/DDBJ whole genome shotgun (WGS) entry which is preliminary data.</text>
</comment>
<organism evidence="1 2">
    <name type="scientific">Mucilaginibacter auburnensis</name>
    <dbReference type="NCBI Taxonomy" id="1457233"/>
    <lineage>
        <taxon>Bacteria</taxon>
        <taxon>Pseudomonadati</taxon>
        <taxon>Bacteroidota</taxon>
        <taxon>Sphingobacteriia</taxon>
        <taxon>Sphingobacteriales</taxon>
        <taxon>Sphingobacteriaceae</taxon>
        <taxon>Mucilaginibacter</taxon>
    </lineage>
</organism>